<evidence type="ECO:0000256" key="1">
    <source>
        <dbReference type="ARBA" id="ARBA00000085"/>
    </source>
</evidence>
<dbReference type="InterPro" id="IPR005467">
    <property type="entry name" value="His_kinase_dom"/>
</dbReference>
<dbReference type="PANTHER" id="PTHR45528">
    <property type="entry name" value="SENSOR HISTIDINE KINASE CPXA"/>
    <property type="match status" value="1"/>
</dbReference>
<dbReference type="GO" id="GO:0005886">
    <property type="term" value="C:plasma membrane"/>
    <property type="evidence" value="ECO:0007669"/>
    <property type="project" value="UniProtKB-SubCell"/>
</dbReference>
<dbReference type="InterPro" id="IPR003661">
    <property type="entry name" value="HisK_dim/P_dom"/>
</dbReference>
<keyword evidence="12" id="KW-0902">Two-component regulatory system</keyword>
<dbReference type="AlphaFoldDB" id="A0A0A5G352"/>
<evidence type="ECO:0000256" key="8">
    <source>
        <dbReference type="ARBA" id="ARBA00022741"/>
    </source>
</evidence>
<dbReference type="RefSeq" id="WP_052127156.1">
    <property type="nucleotide sequence ID" value="NZ_AVPG01000006.1"/>
</dbReference>
<dbReference type="eggNOG" id="COG5002">
    <property type="taxonomic scope" value="Bacteria"/>
</dbReference>
<evidence type="ECO:0000259" key="16">
    <source>
        <dbReference type="PROSITE" id="PS50885"/>
    </source>
</evidence>
<dbReference type="PRINTS" id="PR00344">
    <property type="entry name" value="BCTRLSENSOR"/>
</dbReference>
<dbReference type="SMART" id="SM00387">
    <property type="entry name" value="HATPase_c"/>
    <property type="match status" value="1"/>
</dbReference>
<reference evidence="17 18" key="1">
    <citation type="submission" date="2013-08" db="EMBL/GenBank/DDBJ databases">
        <authorList>
            <person name="Huang J."/>
            <person name="Wang G."/>
        </authorList>
    </citation>
    <scope>NUCLEOTIDE SEQUENCE [LARGE SCALE GENOMIC DNA]</scope>
    <source>
        <strain evidence="17 18">JSM 072002</strain>
    </source>
</reference>
<evidence type="ECO:0000256" key="10">
    <source>
        <dbReference type="ARBA" id="ARBA00022840"/>
    </source>
</evidence>
<dbReference type="PROSITE" id="PS50885">
    <property type="entry name" value="HAMP"/>
    <property type="match status" value="1"/>
</dbReference>
<dbReference type="Gene3D" id="6.10.340.10">
    <property type="match status" value="1"/>
</dbReference>
<keyword evidence="18" id="KW-1185">Reference proteome</keyword>
<evidence type="ECO:0000313" key="17">
    <source>
        <dbReference type="EMBL" id="KGX87526.1"/>
    </source>
</evidence>
<evidence type="ECO:0000256" key="13">
    <source>
        <dbReference type="ARBA" id="ARBA00023136"/>
    </source>
</evidence>
<dbReference type="GO" id="GO:0000155">
    <property type="term" value="F:phosphorelay sensor kinase activity"/>
    <property type="evidence" value="ECO:0007669"/>
    <property type="project" value="InterPro"/>
</dbReference>
<dbReference type="Proteomes" id="UP000030401">
    <property type="component" value="Unassembled WGS sequence"/>
</dbReference>
<evidence type="ECO:0000256" key="6">
    <source>
        <dbReference type="ARBA" id="ARBA00022679"/>
    </source>
</evidence>
<comment type="caution">
    <text evidence="17">The sequence shown here is derived from an EMBL/GenBank/DDBJ whole genome shotgun (WGS) entry which is preliminary data.</text>
</comment>
<evidence type="ECO:0000259" key="15">
    <source>
        <dbReference type="PROSITE" id="PS50109"/>
    </source>
</evidence>
<dbReference type="PROSITE" id="PS50109">
    <property type="entry name" value="HIS_KIN"/>
    <property type="match status" value="1"/>
</dbReference>
<feature type="transmembrane region" description="Helical" evidence="14">
    <location>
        <begin position="22"/>
        <end position="45"/>
    </location>
</feature>
<keyword evidence="6" id="KW-0808">Transferase</keyword>
<dbReference type="CDD" id="cd06225">
    <property type="entry name" value="HAMP"/>
    <property type="match status" value="1"/>
</dbReference>
<evidence type="ECO:0000256" key="11">
    <source>
        <dbReference type="ARBA" id="ARBA00022989"/>
    </source>
</evidence>
<keyword evidence="11 14" id="KW-1133">Transmembrane helix</keyword>
<dbReference type="SMART" id="SM00304">
    <property type="entry name" value="HAMP"/>
    <property type="match status" value="1"/>
</dbReference>
<feature type="transmembrane region" description="Helical" evidence="14">
    <location>
        <begin position="176"/>
        <end position="195"/>
    </location>
</feature>
<evidence type="ECO:0000256" key="9">
    <source>
        <dbReference type="ARBA" id="ARBA00022777"/>
    </source>
</evidence>
<dbReference type="InterPro" id="IPR036097">
    <property type="entry name" value="HisK_dim/P_sf"/>
</dbReference>
<dbReference type="GO" id="GO:0005524">
    <property type="term" value="F:ATP binding"/>
    <property type="evidence" value="ECO:0007669"/>
    <property type="project" value="UniProtKB-KW"/>
</dbReference>
<evidence type="ECO:0000256" key="3">
    <source>
        <dbReference type="ARBA" id="ARBA00012438"/>
    </source>
</evidence>
<dbReference type="FunFam" id="1.10.287.130:FF:000001">
    <property type="entry name" value="Two-component sensor histidine kinase"/>
    <property type="match status" value="1"/>
</dbReference>
<organism evidence="17 18">
    <name type="scientific">Pontibacillus litoralis JSM 072002</name>
    <dbReference type="NCBI Taxonomy" id="1385512"/>
    <lineage>
        <taxon>Bacteria</taxon>
        <taxon>Bacillati</taxon>
        <taxon>Bacillota</taxon>
        <taxon>Bacilli</taxon>
        <taxon>Bacillales</taxon>
        <taxon>Bacillaceae</taxon>
        <taxon>Pontibacillus</taxon>
    </lineage>
</organism>
<dbReference type="PANTHER" id="PTHR45528:SF1">
    <property type="entry name" value="SENSOR HISTIDINE KINASE CPXA"/>
    <property type="match status" value="1"/>
</dbReference>
<keyword evidence="5" id="KW-0597">Phosphoprotein</keyword>
<dbReference type="SUPFAM" id="SSF55874">
    <property type="entry name" value="ATPase domain of HSP90 chaperone/DNA topoisomerase II/histidine kinase"/>
    <property type="match status" value="1"/>
</dbReference>
<keyword evidence="8" id="KW-0547">Nucleotide-binding</keyword>
<evidence type="ECO:0000256" key="2">
    <source>
        <dbReference type="ARBA" id="ARBA00004651"/>
    </source>
</evidence>
<evidence type="ECO:0000256" key="7">
    <source>
        <dbReference type="ARBA" id="ARBA00022692"/>
    </source>
</evidence>
<protein>
    <recommendedName>
        <fullName evidence="3">histidine kinase</fullName>
        <ecNumber evidence="3">2.7.13.3</ecNumber>
    </recommendedName>
</protein>
<proteinExistence type="predicted"/>
<comment type="catalytic activity">
    <reaction evidence="1">
        <text>ATP + protein L-histidine = ADP + protein N-phospho-L-histidine.</text>
        <dbReference type="EC" id="2.7.13.3"/>
    </reaction>
</comment>
<dbReference type="FunFam" id="3.30.565.10:FF:000006">
    <property type="entry name" value="Sensor histidine kinase WalK"/>
    <property type="match status" value="1"/>
</dbReference>
<accession>A0A0A5G352</accession>
<dbReference type="SUPFAM" id="SSF158472">
    <property type="entry name" value="HAMP domain-like"/>
    <property type="match status" value="1"/>
</dbReference>
<dbReference type="InterPro" id="IPR003594">
    <property type="entry name" value="HATPase_dom"/>
</dbReference>
<sequence length="477" mass="54780">MGSWLQIRIDHFTSTRGIREKIWVTLTIVSFLTIVTGFGLTFYLYEKFYVENQKEQLLQQGEDLVAEYYTSHGGDSFYTRLYWTNENSIAEVVYIENAEDLQSGVTIQDEKYDTIINEEERQKLLNNESVVSVHRFPSFESNMLAVLLPIFHQEQLSSVVLLYMPLQDVYEPFESLRLILFGALMLLILCIIWIGKELTDRLIDPLLQMKNISHKMAQGDFTQRIHVYSYDEVGALSESFNQLAYSLEMVDEQRREFLQNVSHELRTPLSYIRGYTEAILDGVVKDEEEEKRYIAIIHREVDRLNRLVNDLLDLAQLEGDSYPMKAEPIPFAQLVHDVVNRFQLRAKQQYITIKQEVDEGAIVNGDSDRLEQVVSNVLDNALRYSDSSDTITLRVVQEGYNVLFSIEDTGCGIPEADVAKIAERFYRVDKARTRKHGGVGLGLAIVQQIVEKHNGTIKIESELGIGTKIIVTLPAFL</sequence>
<evidence type="ECO:0000256" key="5">
    <source>
        <dbReference type="ARBA" id="ARBA00022553"/>
    </source>
</evidence>
<dbReference type="CDD" id="cd00075">
    <property type="entry name" value="HATPase"/>
    <property type="match status" value="1"/>
</dbReference>
<dbReference type="CDD" id="cd00082">
    <property type="entry name" value="HisKA"/>
    <property type="match status" value="1"/>
</dbReference>
<dbReference type="InterPro" id="IPR004358">
    <property type="entry name" value="Sig_transdc_His_kin-like_C"/>
</dbReference>
<dbReference type="EMBL" id="AVPG01000006">
    <property type="protein sequence ID" value="KGX87526.1"/>
    <property type="molecule type" value="Genomic_DNA"/>
</dbReference>
<dbReference type="Gene3D" id="1.10.287.130">
    <property type="match status" value="1"/>
</dbReference>
<evidence type="ECO:0000256" key="14">
    <source>
        <dbReference type="SAM" id="Phobius"/>
    </source>
</evidence>
<feature type="domain" description="Histidine kinase" evidence="15">
    <location>
        <begin position="260"/>
        <end position="477"/>
    </location>
</feature>
<keyword evidence="4" id="KW-1003">Cell membrane</keyword>
<dbReference type="Pfam" id="PF00512">
    <property type="entry name" value="HisKA"/>
    <property type="match status" value="1"/>
</dbReference>
<dbReference type="Pfam" id="PF00672">
    <property type="entry name" value="HAMP"/>
    <property type="match status" value="1"/>
</dbReference>
<name>A0A0A5G352_9BACI</name>
<keyword evidence="9 17" id="KW-0418">Kinase</keyword>
<dbReference type="Pfam" id="PF02518">
    <property type="entry name" value="HATPase_c"/>
    <property type="match status" value="1"/>
</dbReference>
<feature type="domain" description="HAMP" evidence="16">
    <location>
        <begin position="200"/>
        <end position="252"/>
    </location>
</feature>
<dbReference type="InterPro" id="IPR003660">
    <property type="entry name" value="HAMP_dom"/>
</dbReference>
<dbReference type="InterPro" id="IPR050398">
    <property type="entry name" value="HssS/ArlS-like"/>
</dbReference>
<dbReference type="STRING" id="1385512.N784_14870"/>
<dbReference type="EC" id="2.7.13.3" evidence="3"/>
<keyword evidence="7 14" id="KW-0812">Transmembrane</keyword>
<dbReference type="Gene3D" id="3.30.565.10">
    <property type="entry name" value="Histidine kinase-like ATPase, C-terminal domain"/>
    <property type="match status" value="1"/>
</dbReference>
<dbReference type="SUPFAM" id="SSF47384">
    <property type="entry name" value="Homodimeric domain of signal transducing histidine kinase"/>
    <property type="match status" value="1"/>
</dbReference>
<keyword evidence="10" id="KW-0067">ATP-binding</keyword>
<dbReference type="InterPro" id="IPR036890">
    <property type="entry name" value="HATPase_C_sf"/>
</dbReference>
<gene>
    <name evidence="17" type="ORF">N784_14870</name>
</gene>
<dbReference type="SMART" id="SM00388">
    <property type="entry name" value="HisKA"/>
    <property type="match status" value="1"/>
</dbReference>
<keyword evidence="13 14" id="KW-0472">Membrane</keyword>
<evidence type="ECO:0000313" key="18">
    <source>
        <dbReference type="Proteomes" id="UP000030401"/>
    </source>
</evidence>
<evidence type="ECO:0000256" key="4">
    <source>
        <dbReference type="ARBA" id="ARBA00022475"/>
    </source>
</evidence>
<dbReference type="OrthoDB" id="9780718at2"/>
<evidence type="ECO:0000256" key="12">
    <source>
        <dbReference type="ARBA" id="ARBA00023012"/>
    </source>
</evidence>
<comment type="subcellular location">
    <subcellularLocation>
        <location evidence="2">Cell membrane</location>
        <topology evidence="2">Multi-pass membrane protein</topology>
    </subcellularLocation>
</comment>